<dbReference type="SUPFAM" id="SSF56601">
    <property type="entry name" value="beta-lactamase/transpeptidase-like"/>
    <property type="match status" value="1"/>
</dbReference>
<evidence type="ECO:0000259" key="11">
    <source>
        <dbReference type="Pfam" id="PF00905"/>
    </source>
</evidence>
<evidence type="ECO:0000256" key="3">
    <source>
        <dbReference type="ARBA" id="ARBA00007171"/>
    </source>
</evidence>
<evidence type="ECO:0000256" key="4">
    <source>
        <dbReference type="ARBA" id="ARBA00022475"/>
    </source>
</evidence>
<comment type="similarity">
    <text evidence="3">Belongs to the transpeptidase family.</text>
</comment>
<keyword evidence="14" id="KW-1185">Reference proteome</keyword>
<gene>
    <name evidence="13" type="ORF">AN963_12145</name>
</gene>
<name>A0ABR5N975_BRECH</name>
<keyword evidence="9" id="KW-0472">Membrane</keyword>
<dbReference type="InterPro" id="IPR050515">
    <property type="entry name" value="Beta-lactam/transpept"/>
</dbReference>
<dbReference type="PANTHER" id="PTHR30627:SF2">
    <property type="entry name" value="PEPTIDOGLYCAN D,D-TRANSPEPTIDASE MRDA"/>
    <property type="match status" value="1"/>
</dbReference>
<evidence type="ECO:0000259" key="12">
    <source>
        <dbReference type="Pfam" id="PF03717"/>
    </source>
</evidence>
<dbReference type="InterPro" id="IPR036138">
    <property type="entry name" value="PBP_dimer_sf"/>
</dbReference>
<evidence type="ECO:0000256" key="1">
    <source>
        <dbReference type="ARBA" id="ARBA00004167"/>
    </source>
</evidence>
<dbReference type="Pfam" id="PF03717">
    <property type="entry name" value="PBP_dimer"/>
    <property type="match status" value="1"/>
</dbReference>
<organism evidence="13 14">
    <name type="scientific">Brevibacillus choshinensis</name>
    <dbReference type="NCBI Taxonomy" id="54911"/>
    <lineage>
        <taxon>Bacteria</taxon>
        <taxon>Bacillati</taxon>
        <taxon>Bacillota</taxon>
        <taxon>Bacilli</taxon>
        <taxon>Bacillales</taxon>
        <taxon>Paenibacillaceae</taxon>
        <taxon>Brevibacillus</taxon>
    </lineage>
</organism>
<evidence type="ECO:0000256" key="7">
    <source>
        <dbReference type="ARBA" id="ARBA00022984"/>
    </source>
</evidence>
<dbReference type="Pfam" id="PF00905">
    <property type="entry name" value="Transpeptidase"/>
    <property type="match status" value="1"/>
</dbReference>
<evidence type="ECO:0000313" key="14">
    <source>
        <dbReference type="Proteomes" id="UP000051063"/>
    </source>
</evidence>
<evidence type="ECO:0000256" key="6">
    <source>
        <dbReference type="ARBA" id="ARBA00022960"/>
    </source>
</evidence>
<keyword evidence="6" id="KW-0133">Cell shape</keyword>
<evidence type="ECO:0000256" key="2">
    <source>
        <dbReference type="ARBA" id="ARBA00004236"/>
    </source>
</evidence>
<accession>A0ABR5N975</accession>
<keyword evidence="10" id="KW-0961">Cell wall biogenesis/degradation</keyword>
<dbReference type="PANTHER" id="PTHR30627">
    <property type="entry name" value="PEPTIDOGLYCAN D,D-TRANSPEPTIDASE"/>
    <property type="match status" value="1"/>
</dbReference>
<evidence type="ECO:0000256" key="10">
    <source>
        <dbReference type="ARBA" id="ARBA00023316"/>
    </source>
</evidence>
<keyword evidence="7" id="KW-0573">Peptidoglycan synthesis</keyword>
<protein>
    <submittedName>
        <fullName evidence="13">Penicillin-binding protein</fullName>
    </submittedName>
</protein>
<proteinExistence type="inferred from homology"/>
<keyword evidence="8" id="KW-1133">Transmembrane helix</keyword>
<comment type="caution">
    <text evidence="13">The sequence shown here is derived from an EMBL/GenBank/DDBJ whole genome shotgun (WGS) entry which is preliminary data.</text>
</comment>
<evidence type="ECO:0000256" key="9">
    <source>
        <dbReference type="ARBA" id="ARBA00023136"/>
    </source>
</evidence>
<feature type="domain" description="Penicillin-binding protein transpeptidase" evidence="11">
    <location>
        <begin position="289"/>
        <end position="654"/>
    </location>
</feature>
<keyword evidence="5" id="KW-0812">Transmembrane</keyword>
<dbReference type="SUPFAM" id="SSF56519">
    <property type="entry name" value="Penicillin binding protein dimerisation domain"/>
    <property type="match status" value="1"/>
</dbReference>
<dbReference type="Gene3D" id="3.90.1310.10">
    <property type="entry name" value="Penicillin-binding protein 2a (Domain 2)"/>
    <property type="match status" value="1"/>
</dbReference>
<dbReference type="InterPro" id="IPR005311">
    <property type="entry name" value="PBP_dimer"/>
</dbReference>
<reference evidence="13 14" key="1">
    <citation type="submission" date="2015-09" db="EMBL/GenBank/DDBJ databases">
        <title>Genome sequencing project for genomic taxonomy and phylogenomics of Bacillus-like bacteria.</title>
        <authorList>
            <person name="Liu B."/>
            <person name="Wang J."/>
            <person name="Zhu Y."/>
            <person name="Liu G."/>
            <person name="Chen Q."/>
            <person name="Chen Z."/>
            <person name="Lan J."/>
            <person name="Che J."/>
            <person name="Ge C."/>
            <person name="Shi H."/>
            <person name="Pan Z."/>
            <person name="Liu X."/>
        </authorList>
    </citation>
    <scope>NUCLEOTIDE SEQUENCE [LARGE SCALE GENOMIC DNA]</scope>
    <source>
        <strain evidence="13 14">DSM 8552</strain>
    </source>
</reference>
<sequence length="671" mass="74681">MLSKRLNILFFLVFLIFSVVVLRLADIQIAQGHDYAKQASKQNFKETPITAIRGDIYDKNGKVIVNNRASFTAVFHELDNMTSNDYLNLVTHLEKVLAGTNKVSLLKKMDVGYELKDGKMERTMRLSPKLTEKDLKYDLSQKEIAYLEEHLSDLPGVAVITKPIRVYDPKEVAVQAIGYVRPYHVAENLGSDFYLQQKDHYLSNQMVGLDGVERSYEEQLRGENGYQKYEVTSDQTIIKMLEEKAPTKGDDLYLTIDEDVQLGIRDFIKDFMPDLRRTVDKASQAKGAYVVAMEVKTGKIVAMVSYPEYDPNVWSMGLDGDTYDQIKYSVTNGTIKEAPYDVRPKTGKAAEAENYKHPQSIVPAGSVVKPITVLMGMAEKVISPNDSWIDPGAYHYGRGTDTINNDQHHNYGVLTPQKALQKSSNTYMARVGELMSSKYGKEAVSVMQNYYHAFGLGVQTGIDLPGENEGKEDYLVMNKEYGPLAAMVQSSFGQQVRLTTMQLAQYAATLANKGVRMQPQIVDKIKDSKGNVVQSFTPKVLNTIKLPDLYWNIVHNGMYLVTQPGGTAINAFAGFPYKIAAKTGTSEQDIYTPTTVVDKKTGKSSEKWSRYARITNGVLISFAPLENPKLAVAVVVPEGGYGGRSAANIARAVYDIYDQKVGLVTPVKSGK</sequence>
<evidence type="ECO:0000256" key="5">
    <source>
        <dbReference type="ARBA" id="ARBA00022692"/>
    </source>
</evidence>
<dbReference type="Gene3D" id="3.40.710.10">
    <property type="entry name" value="DD-peptidase/beta-lactamase superfamily"/>
    <property type="match status" value="1"/>
</dbReference>
<dbReference type="InterPro" id="IPR012338">
    <property type="entry name" value="Beta-lactam/transpept-like"/>
</dbReference>
<feature type="domain" description="Penicillin-binding protein dimerisation" evidence="12">
    <location>
        <begin position="49"/>
        <end position="239"/>
    </location>
</feature>
<dbReference type="Proteomes" id="UP000051063">
    <property type="component" value="Unassembled WGS sequence"/>
</dbReference>
<comment type="subcellular location">
    <subcellularLocation>
        <location evidence="2">Cell membrane</location>
    </subcellularLocation>
    <subcellularLocation>
        <location evidence="1">Membrane</location>
        <topology evidence="1">Single-pass membrane protein</topology>
    </subcellularLocation>
</comment>
<evidence type="ECO:0000256" key="8">
    <source>
        <dbReference type="ARBA" id="ARBA00022989"/>
    </source>
</evidence>
<keyword evidence="4" id="KW-1003">Cell membrane</keyword>
<dbReference type="InterPro" id="IPR001460">
    <property type="entry name" value="PCN-bd_Tpept"/>
</dbReference>
<dbReference type="EMBL" id="LJJB01000010">
    <property type="protein sequence ID" value="KQL47182.1"/>
    <property type="molecule type" value="Genomic_DNA"/>
</dbReference>
<evidence type="ECO:0000313" key="13">
    <source>
        <dbReference type="EMBL" id="KQL47182.1"/>
    </source>
</evidence>